<accession>A0A1I6JAF0</accession>
<sequence>MYSHRFRYRSRIRQTVLCLATAGLLTTTARAEVELAPHAGFRMGGDVEIRESGSDLTTELSFKDSESFGIVLNVDLDEAGKQMELYFARQETTARADVLLTPGTFAVDLTIYQLQFGGLYFPGGRTTGGFVSGVVGVTRLDPKSSGLDEHHRASISLGGGYKLALTESLLARFDLRGIYTALDSGGSVFCDGGCTVRFDSSGFFQAEISAGLALRF</sequence>
<evidence type="ECO:0000256" key="1">
    <source>
        <dbReference type="SAM" id="SignalP"/>
    </source>
</evidence>
<organism evidence="2 3">
    <name type="scientific">Marinobacter daqiaonensis</name>
    <dbReference type="NCBI Taxonomy" id="650891"/>
    <lineage>
        <taxon>Bacteria</taxon>
        <taxon>Pseudomonadati</taxon>
        <taxon>Pseudomonadota</taxon>
        <taxon>Gammaproteobacteria</taxon>
        <taxon>Pseudomonadales</taxon>
        <taxon>Marinobacteraceae</taxon>
        <taxon>Marinobacter</taxon>
    </lineage>
</organism>
<feature type="signal peptide" evidence="1">
    <location>
        <begin position="1"/>
        <end position="31"/>
    </location>
</feature>
<name>A0A1I6JAF0_9GAMM</name>
<dbReference type="Gene3D" id="2.40.160.20">
    <property type="match status" value="1"/>
</dbReference>
<evidence type="ECO:0000313" key="3">
    <source>
        <dbReference type="Proteomes" id="UP000198644"/>
    </source>
</evidence>
<keyword evidence="3" id="KW-1185">Reference proteome</keyword>
<feature type="chain" id="PRO_5011476668" description="Outer membrane protein beta-barrel domain-containing protein" evidence="1">
    <location>
        <begin position="32"/>
        <end position="216"/>
    </location>
</feature>
<keyword evidence="1" id="KW-0732">Signal</keyword>
<dbReference type="Proteomes" id="UP000198644">
    <property type="component" value="Unassembled WGS sequence"/>
</dbReference>
<evidence type="ECO:0008006" key="4">
    <source>
        <dbReference type="Google" id="ProtNLM"/>
    </source>
</evidence>
<protein>
    <recommendedName>
        <fullName evidence="4">Outer membrane protein beta-barrel domain-containing protein</fullName>
    </recommendedName>
</protein>
<dbReference type="EMBL" id="FOYW01000002">
    <property type="protein sequence ID" value="SFR75921.1"/>
    <property type="molecule type" value="Genomic_DNA"/>
</dbReference>
<dbReference type="RefSeq" id="WP_092014398.1">
    <property type="nucleotide sequence ID" value="NZ_FOYW01000002.1"/>
</dbReference>
<reference evidence="2 3" key="1">
    <citation type="submission" date="2016-10" db="EMBL/GenBank/DDBJ databases">
        <authorList>
            <person name="de Groot N.N."/>
        </authorList>
    </citation>
    <scope>NUCLEOTIDE SEQUENCE [LARGE SCALE GENOMIC DNA]</scope>
    <source>
        <strain evidence="2 3">CGMCC 1.9167</strain>
    </source>
</reference>
<dbReference type="OrthoDB" id="5591863at2"/>
<evidence type="ECO:0000313" key="2">
    <source>
        <dbReference type="EMBL" id="SFR75921.1"/>
    </source>
</evidence>
<proteinExistence type="predicted"/>
<gene>
    <name evidence="2" type="ORF">SAMN05216203_2830</name>
</gene>
<dbReference type="AlphaFoldDB" id="A0A1I6JAF0"/>